<dbReference type="AlphaFoldDB" id="A0A1B7SQ15"/>
<gene>
    <name evidence="1" type="ORF">OGATHE_000036</name>
</gene>
<organism evidence="1 2">
    <name type="scientific">Ogataea polymorpha</name>
    <dbReference type="NCBI Taxonomy" id="460523"/>
    <lineage>
        <taxon>Eukaryota</taxon>
        <taxon>Fungi</taxon>
        <taxon>Dikarya</taxon>
        <taxon>Ascomycota</taxon>
        <taxon>Saccharomycotina</taxon>
        <taxon>Pichiomycetes</taxon>
        <taxon>Pichiales</taxon>
        <taxon>Pichiaceae</taxon>
        <taxon>Ogataea</taxon>
    </lineage>
</organism>
<dbReference type="RefSeq" id="XP_018213231.1">
    <property type="nucleotide sequence ID" value="XM_018353615.1"/>
</dbReference>
<dbReference type="EMBL" id="JAEUBD010000013">
    <property type="protein sequence ID" value="KAH3678767.1"/>
    <property type="molecule type" value="Genomic_DNA"/>
</dbReference>
<evidence type="ECO:0000313" key="2">
    <source>
        <dbReference type="Proteomes" id="UP000788993"/>
    </source>
</evidence>
<comment type="caution">
    <text evidence="1">The sequence shown here is derived from an EMBL/GenBank/DDBJ whole genome shotgun (WGS) entry which is preliminary data.</text>
</comment>
<keyword evidence="2" id="KW-1185">Reference proteome</keyword>
<proteinExistence type="predicted"/>
<name>A0A1B7SQ15_9ASCO</name>
<dbReference type="Proteomes" id="UP000788993">
    <property type="component" value="Unassembled WGS sequence"/>
</dbReference>
<reference evidence="1" key="2">
    <citation type="submission" date="2021-01" db="EMBL/GenBank/DDBJ databases">
        <authorList>
            <person name="Schikora-Tamarit M.A."/>
        </authorList>
    </citation>
    <scope>NUCLEOTIDE SEQUENCE</scope>
    <source>
        <strain evidence="1">NCAIM Y.01608</strain>
    </source>
</reference>
<accession>A0A1B7SQ15</accession>
<evidence type="ECO:0000313" key="1">
    <source>
        <dbReference type="EMBL" id="KAH3678767.1"/>
    </source>
</evidence>
<protein>
    <submittedName>
        <fullName evidence="1">Uncharacterized protein</fullName>
    </submittedName>
</protein>
<sequence length="294" mass="31439">MSVYEAAKLANTLGFALMPVATMPTVGSTASLVPILGTVLDMANCVLSSAWQPDLKMALSLVLRAFLDAYLLFLWIQQSRINSPISAARPGSLPRQNRFFFTPSSIPANRTETIDHLPLCNNDSNLVISGSYPPKHKPQTAPVLAALLAVSPVPSNASPLSYSLQNSPPIPAGTPAQIGMVLVVATKLAECYSTYFCGRKPYQNVGETVAVLVVMTTHWGFGYLFDSVALLAVVQALNIVAVLGLFFVPKQNHGALAKAQYGSLDMSDSHAGLYDSFGISSVDKDQTVHTVEQL</sequence>
<reference evidence="1" key="1">
    <citation type="journal article" date="2021" name="Open Biol.">
        <title>Shared evolutionary footprints suggest mitochondrial oxidative damage underlies multiple complex I losses in fungi.</title>
        <authorList>
            <person name="Schikora-Tamarit M.A."/>
            <person name="Marcet-Houben M."/>
            <person name="Nosek J."/>
            <person name="Gabaldon T."/>
        </authorList>
    </citation>
    <scope>NUCLEOTIDE SEQUENCE</scope>
    <source>
        <strain evidence="1">NCAIM Y.01608</strain>
    </source>
</reference>